<dbReference type="Pfam" id="PF14258">
    <property type="entry name" value="DUF4350"/>
    <property type="match status" value="1"/>
</dbReference>
<dbReference type="InterPro" id="IPR025646">
    <property type="entry name" value="DUF4350"/>
</dbReference>
<dbReference type="EMBL" id="PVTX01000009">
    <property type="protein sequence ID" value="PRZ04912.1"/>
    <property type="molecule type" value="Genomic_DNA"/>
</dbReference>
<evidence type="ECO:0000259" key="2">
    <source>
        <dbReference type="Pfam" id="PF14258"/>
    </source>
</evidence>
<feature type="domain" description="DUF4350" evidence="2">
    <location>
        <begin position="67"/>
        <end position="239"/>
    </location>
</feature>
<dbReference type="RefSeq" id="WP_106268990.1">
    <property type="nucleotide sequence ID" value="NZ_PVTX01000009.1"/>
</dbReference>
<organism evidence="3 4">
    <name type="scientific">Isoptericola halotolerans</name>
    <dbReference type="NCBI Taxonomy" id="300560"/>
    <lineage>
        <taxon>Bacteria</taxon>
        <taxon>Bacillati</taxon>
        <taxon>Actinomycetota</taxon>
        <taxon>Actinomycetes</taxon>
        <taxon>Micrococcales</taxon>
        <taxon>Promicromonosporaceae</taxon>
        <taxon>Isoptericola</taxon>
    </lineage>
</organism>
<sequence>MSAPTASPTATWTSAAVTGDGTTLGSRSRRRWRTARWLVGGVAALLVAVLALALLRPVGSVVPYDPGNTRPNGSQALARVLERQGVQVQHVTHVADAVDAAVAGSTLLVVPAPYLLPEQVTALAGVDADLVLAGADDGLLRAATGDQVRRASWGSLPTSPVDPGCDLPAAVAAGPSLLEPGLKPTSPTVATCWSGPDGSAALAATERDGRQVVAVDDPAFLRNDDVLTEGNAALALHLLGSHDRLVWLVPDPTDSTVPGDPTAEPETGAVLPDWFDAALWWAVLVALVTAVWRSRRLGGLVTERLPVVVPSAESTRGRARLYRRARSRGHAAAGLRAATAQAVARRLGLARSAHPDTLVDAVVRATGRDPREVADLIYGPPPADDAALSELARRLDTLESEVHRP</sequence>
<keyword evidence="1" id="KW-1133">Transmembrane helix</keyword>
<proteinExistence type="predicted"/>
<evidence type="ECO:0000256" key="1">
    <source>
        <dbReference type="SAM" id="Phobius"/>
    </source>
</evidence>
<gene>
    <name evidence="3" type="ORF">BCL65_109152</name>
</gene>
<name>A0ABX5ECW2_9MICO</name>
<evidence type="ECO:0000313" key="4">
    <source>
        <dbReference type="Proteomes" id="UP000239895"/>
    </source>
</evidence>
<reference evidence="3 4" key="1">
    <citation type="submission" date="2018-03" db="EMBL/GenBank/DDBJ databases">
        <title>Comparative analysis of microorganisms from saline springs in Andes Mountain Range, Colombia.</title>
        <authorList>
            <person name="Rubin E."/>
        </authorList>
    </citation>
    <scope>NUCLEOTIDE SEQUENCE [LARGE SCALE GENOMIC DNA]</scope>
    <source>
        <strain evidence="3 4">CG 23</strain>
    </source>
</reference>
<dbReference type="Proteomes" id="UP000239895">
    <property type="component" value="Unassembled WGS sequence"/>
</dbReference>
<keyword evidence="4" id="KW-1185">Reference proteome</keyword>
<protein>
    <submittedName>
        <fullName evidence="3">Uncharacterized protein DUF4350</fullName>
    </submittedName>
</protein>
<evidence type="ECO:0000313" key="3">
    <source>
        <dbReference type="EMBL" id="PRZ04912.1"/>
    </source>
</evidence>
<accession>A0ABX5ECW2</accession>
<keyword evidence="1" id="KW-0472">Membrane</keyword>
<keyword evidence="1" id="KW-0812">Transmembrane</keyword>
<feature type="transmembrane region" description="Helical" evidence="1">
    <location>
        <begin position="37"/>
        <end position="55"/>
    </location>
</feature>
<comment type="caution">
    <text evidence="3">The sequence shown here is derived from an EMBL/GenBank/DDBJ whole genome shotgun (WGS) entry which is preliminary data.</text>
</comment>